<evidence type="ECO:0000313" key="2">
    <source>
        <dbReference type="Proteomes" id="UP001189429"/>
    </source>
</evidence>
<feature type="non-terminal residue" evidence="1">
    <location>
        <position position="1"/>
    </location>
</feature>
<dbReference type="SUPFAM" id="SSF56672">
    <property type="entry name" value="DNA/RNA polymerases"/>
    <property type="match status" value="1"/>
</dbReference>
<protein>
    <recommendedName>
        <fullName evidence="3">RNA-directed RNA polymerase</fullName>
    </recommendedName>
</protein>
<evidence type="ECO:0008006" key="3">
    <source>
        <dbReference type="Google" id="ProtNLM"/>
    </source>
</evidence>
<dbReference type="Proteomes" id="UP001189429">
    <property type="component" value="Unassembled WGS sequence"/>
</dbReference>
<accession>A0ABN9RYT0</accession>
<feature type="non-terminal residue" evidence="1">
    <location>
        <position position="595"/>
    </location>
</feature>
<name>A0ABN9RYT0_9DINO</name>
<dbReference type="EMBL" id="CAUYUJ010008667">
    <property type="protein sequence ID" value="CAK0824569.1"/>
    <property type="molecule type" value="Genomic_DNA"/>
</dbReference>
<gene>
    <name evidence="1" type="ORF">PCOR1329_LOCUS24945</name>
</gene>
<keyword evidence="2" id="KW-1185">Reference proteome</keyword>
<organism evidence="1 2">
    <name type="scientific">Prorocentrum cordatum</name>
    <dbReference type="NCBI Taxonomy" id="2364126"/>
    <lineage>
        <taxon>Eukaryota</taxon>
        <taxon>Sar</taxon>
        <taxon>Alveolata</taxon>
        <taxon>Dinophyceae</taxon>
        <taxon>Prorocentrales</taxon>
        <taxon>Prorocentraceae</taxon>
        <taxon>Prorocentrum</taxon>
    </lineage>
</organism>
<evidence type="ECO:0000313" key="1">
    <source>
        <dbReference type="EMBL" id="CAK0824569.1"/>
    </source>
</evidence>
<comment type="caution">
    <text evidence="1">The sequence shown here is derived from an EMBL/GenBank/DDBJ whole genome shotgun (WGS) entry which is preliminary data.</text>
</comment>
<reference evidence="1" key="1">
    <citation type="submission" date="2023-10" db="EMBL/GenBank/DDBJ databases">
        <authorList>
            <person name="Chen Y."/>
            <person name="Shah S."/>
            <person name="Dougan E. K."/>
            <person name="Thang M."/>
            <person name="Chan C."/>
        </authorList>
    </citation>
    <scope>NUCLEOTIDE SEQUENCE [LARGE SCALE GENOMIC DNA]</scope>
</reference>
<proteinExistence type="predicted"/>
<dbReference type="InterPro" id="IPR043502">
    <property type="entry name" value="DNA/RNA_pol_sf"/>
</dbReference>
<sequence>ELPLARAPLAGWMSDWREPGARPPPGAVDEAGGAGEYFPVPEVQQLDPDIGFGLTRREKLQVRGLANDAVESLNWMRGARWREAGRARPRLATFDRVAGLRRDTRRRAQLAATGWRRSSSATSSQQALPQLLRGHGPYAETRANLASFVHDRLSIPEDVRRAPRVDRLLPDAALKFLKEYESYLLRSPEGVAVLDKALGPVLPCADPVLKSNGKVCVGLVKRLLRIGLVRLSASKKCDVGVFVVKKKDGLQRSEVGAVYLGTSDVKDCFHWLRFPKESKLDECFACPEVWASELVEKDIVSNPLAQSPPMGWARSLCVAQGANARQMGMTKELGGSHLLQDRGPPLVLQGGGGDAGRVKCCYVDNLGVLADDEEYVRNGLTAVTEAFGGQGVTVHETEVTCECGVALGIEVGGARGWARPTAKRFWRARDSIQEVLRRGVCSGHELEVPVGHVTFVALIRRGLLPILHGAYRFVKICAKWDVQWLPGVDQTDASPWGFGVACSQWPVAAVADAGRVPERAQFRLGAEAARGHAFAAAGLEERDDGLLQARAEPTKGEALRWERDRGFKLLTLIRRAGPRLVFRWVPSELNGSDKG</sequence>